<dbReference type="Proteomes" id="UP000821845">
    <property type="component" value="Chromosome 4"/>
</dbReference>
<keyword evidence="2" id="KW-1185">Reference proteome</keyword>
<protein>
    <submittedName>
        <fullName evidence="1">Uncharacterized protein</fullName>
    </submittedName>
</protein>
<dbReference type="EMBL" id="CM023484">
    <property type="protein sequence ID" value="KAH6934350.1"/>
    <property type="molecule type" value="Genomic_DNA"/>
</dbReference>
<evidence type="ECO:0000313" key="2">
    <source>
        <dbReference type="Proteomes" id="UP000821845"/>
    </source>
</evidence>
<reference evidence="1" key="1">
    <citation type="submission" date="2020-05" db="EMBL/GenBank/DDBJ databases">
        <title>Large-scale comparative analyses of tick genomes elucidate their genetic diversity and vector capacities.</title>
        <authorList>
            <person name="Jia N."/>
            <person name="Wang J."/>
            <person name="Shi W."/>
            <person name="Du L."/>
            <person name="Sun Y."/>
            <person name="Zhan W."/>
            <person name="Jiang J."/>
            <person name="Wang Q."/>
            <person name="Zhang B."/>
            <person name="Ji P."/>
            <person name="Sakyi L.B."/>
            <person name="Cui X."/>
            <person name="Yuan T."/>
            <person name="Jiang B."/>
            <person name="Yang W."/>
            <person name="Lam T.T.-Y."/>
            <person name="Chang Q."/>
            <person name="Ding S."/>
            <person name="Wang X."/>
            <person name="Zhu J."/>
            <person name="Ruan X."/>
            <person name="Zhao L."/>
            <person name="Wei J."/>
            <person name="Que T."/>
            <person name="Du C."/>
            <person name="Cheng J."/>
            <person name="Dai P."/>
            <person name="Han X."/>
            <person name="Huang E."/>
            <person name="Gao Y."/>
            <person name="Liu J."/>
            <person name="Shao H."/>
            <person name="Ye R."/>
            <person name="Li L."/>
            <person name="Wei W."/>
            <person name="Wang X."/>
            <person name="Wang C."/>
            <person name="Yang T."/>
            <person name="Huo Q."/>
            <person name="Li W."/>
            <person name="Guo W."/>
            <person name="Chen H."/>
            <person name="Zhou L."/>
            <person name="Ni X."/>
            <person name="Tian J."/>
            <person name="Zhou Y."/>
            <person name="Sheng Y."/>
            <person name="Liu T."/>
            <person name="Pan Y."/>
            <person name="Xia L."/>
            <person name="Li J."/>
            <person name="Zhao F."/>
            <person name="Cao W."/>
        </authorList>
    </citation>
    <scope>NUCLEOTIDE SEQUENCE</scope>
    <source>
        <strain evidence="1">Hyas-2018</strain>
    </source>
</reference>
<proteinExistence type="predicted"/>
<accession>A0ACB7SI94</accession>
<comment type="caution">
    <text evidence="1">The sequence shown here is derived from an EMBL/GenBank/DDBJ whole genome shotgun (WGS) entry which is preliminary data.</text>
</comment>
<organism evidence="1 2">
    <name type="scientific">Hyalomma asiaticum</name>
    <name type="common">Tick</name>
    <dbReference type="NCBI Taxonomy" id="266040"/>
    <lineage>
        <taxon>Eukaryota</taxon>
        <taxon>Metazoa</taxon>
        <taxon>Ecdysozoa</taxon>
        <taxon>Arthropoda</taxon>
        <taxon>Chelicerata</taxon>
        <taxon>Arachnida</taxon>
        <taxon>Acari</taxon>
        <taxon>Parasitiformes</taxon>
        <taxon>Ixodida</taxon>
        <taxon>Ixodoidea</taxon>
        <taxon>Ixodidae</taxon>
        <taxon>Hyalomminae</taxon>
        <taxon>Hyalomma</taxon>
    </lineage>
</organism>
<gene>
    <name evidence="1" type="ORF">HPB50_023042</name>
</gene>
<evidence type="ECO:0000313" key="1">
    <source>
        <dbReference type="EMBL" id="KAH6934350.1"/>
    </source>
</evidence>
<sequence>MYGLRSPILDFGLRRIFRLVFVTVGVVQPITGSDFLSCFDFDVSVRGRRLKDGQTRISISGVPSDSAPTATHMLIPSSPFEKILANFPESTKPCTLTQTP</sequence>
<name>A0ACB7SI94_HYAAI</name>